<comment type="caution">
    <text evidence="2">The sequence shown here is derived from an EMBL/GenBank/DDBJ whole genome shotgun (WGS) entry which is preliminary data.</text>
</comment>
<proteinExistence type="predicted"/>
<keyword evidence="3" id="KW-1185">Reference proteome</keyword>
<dbReference type="RefSeq" id="WP_156639395.1">
    <property type="nucleotide sequence ID" value="NZ_WOXT01000001.1"/>
</dbReference>
<dbReference type="Pfam" id="PF26610">
    <property type="entry name" value="YbbD_head"/>
    <property type="match status" value="1"/>
</dbReference>
<evidence type="ECO:0000313" key="3">
    <source>
        <dbReference type="Proteomes" id="UP000479692"/>
    </source>
</evidence>
<dbReference type="InterPro" id="IPR058827">
    <property type="entry name" value="YbbD_head"/>
</dbReference>
<name>A0A7C9LFP9_9GAMM</name>
<reference evidence="2 3" key="1">
    <citation type="submission" date="2019-12" db="EMBL/GenBank/DDBJ databases">
        <authorList>
            <person name="Xu J."/>
        </authorList>
    </citation>
    <scope>NUCLEOTIDE SEQUENCE [LARGE SCALE GENOMIC DNA]</scope>
    <source>
        <strain evidence="2 3">HX-5-24</strain>
    </source>
</reference>
<sequence length="112" mass="12675">MASVIAKVVLVVVGLPMLADGAVRWSDYEDERSFATYEQARPEIGHWLPEDLPASASNIDLTSNLDVNISWFEYDAPIDAVPRTCKPTGRLQFECDRYTLEWSGHWLGRYAL</sequence>
<protein>
    <recommendedName>
        <fullName evidence="1">YbbD head domain-containing protein</fullName>
    </recommendedName>
</protein>
<dbReference type="EMBL" id="WOXT01000001">
    <property type="protein sequence ID" value="MUV12620.1"/>
    <property type="molecule type" value="Genomic_DNA"/>
</dbReference>
<feature type="domain" description="YbbD head" evidence="1">
    <location>
        <begin position="31"/>
        <end position="74"/>
    </location>
</feature>
<accession>A0A7C9LFP9</accession>
<evidence type="ECO:0000259" key="1">
    <source>
        <dbReference type="Pfam" id="PF26610"/>
    </source>
</evidence>
<dbReference type="AlphaFoldDB" id="A0A7C9LFP9"/>
<evidence type="ECO:0000313" key="2">
    <source>
        <dbReference type="EMBL" id="MUV12620.1"/>
    </source>
</evidence>
<dbReference type="Proteomes" id="UP000479692">
    <property type="component" value="Unassembled WGS sequence"/>
</dbReference>
<organism evidence="2 3">
    <name type="scientific">Noviluteimonas gilva</name>
    <dbReference type="NCBI Taxonomy" id="2682097"/>
    <lineage>
        <taxon>Bacteria</taxon>
        <taxon>Pseudomonadati</taxon>
        <taxon>Pseudomonadota</taxon>
        <taxon>Gammaproteobacteria</taxon>
        <taxon>Lysobacterales</taxon>
        <taxon>Lysobacteraceae</taxon>
        <taxon>Noviluteimonas</taxon>
    </lineage>
</organism>
<gene>
    <name evidence="2" type="ORF">GN331_00175</name>
</gene>